<organism evidence="1 2">
    <name type="scientific">Paramixta manurensis</name>
    <dbReference type="NCBI Taxonomy" id="2740817"/>
    <lineage>
        <taxon>Bacteria</taxon>
        <taxon>Pseudomonadati</taxon>
        <taxon>Pseudomonadota</taxon>
        <taxon>Gammaproteobacteria</taxon>
        <taxon>Enterobacterales</taxon>
        <taxon>Erwiniaceae</taxon>
        <taxon>Paramixta</taxon>
    </lineage>
</organism>
<sequence>MFFKPEFTPEDRARYFRVIRRYLDAYGLSIEADSEVHARDKKEAIFDRVYARLLNNARQPQSGKVIGGFSYLKTVADADEEQLFREWISPLNPALRTGEDNYYLHMGDLRVINPFCPYQRRLFIETQGSVHLFIIRRSGAMSWAEIKPLLQGAPVQTGGQGRGIRSHLSQCSWYTPTTNGLHLSASDQDALRETEAVKEFFIHSRQNRP</sequence>
<name>A0A6M8ULC5_9GAMM</name>
<accession>A0A6M8ULC5</accession>
<dbReference type="AlphaFoldDB" id="A0A6M8ULC5"/>
<gene>
    <name evidence="1" type="ORF">PMPD1_4369</name>
</gene>
<keyword evidence="1" id="KW-0614">Plasmid</keyword>
<protein>
    <submittedName>
        <fullName evidence="1">Uncharacterized protein</fullName>
    </submittedName>
</protein>
<dbReference type="Proteomes" id="UP000505325">
    <property type="component" value="Plasmid pPD-1"/>
</dbReference>
<dbReference type="KEGG" id="pmak:PMPD1_4369"/>
<evidence type="ECO:0000313" key="2">
    <source>
        <dbReference type="Proteomes" id="UP000505325"/>
    </source>
</evidence>
<keyword evidence="2" id="KW-1185">Reference proteome</keyword>
<proteinExistence type="predicted"/>
<reference evidence="1 2" key="1">
    <citation type="submission" date="2020-06" db="EMBL/GenBank/DDBJ databases">
        <title>Genome sequence of Paramixta manurensis strain PD-1.</title>
        <authorList>
            <person name="Lee C.W."/>
            <person name="Kim J."/>
        </authorList>
    </citation>
    <scope>NUCLEOTIDE SEQUENCE [LARGE SCALE GENOMIC DNA]</scope>
    <source>
        <strain evidence="1 2">PD-1</strain>
        <plasmid evidence="2">ppd-1</plasmid>
    </source>
</reference>
<geneLocation type="plasmid" evidence="2">
    <name>ppd-1</name>
</geneLocation>
<evidence type="ECO:0000313" key="1">
    <source>
        <dbReference type="EMBL" id="QKJ89267.1"/>
    </source>
</evidence>
<dbReference type="EMBL" id="CP054213">
    <property type="protein sequence ID" value="QKJ89267.1"/>
    <property type="molecule type" value="Genomic_DNA"/>
</dbReference>